<dbReference type="Proteomes" id="UP000257109">
    <property type="component" value="Unassembled WGS sequence"/>
</dbReference>
<organism evidence="1 2">
    <name type="scientific">Mucuna pruriens</name>
    <name type="common">Velvet bean</name>
    <name type="synonym">Dolichos pruriens</name>
    <dbReference type="NCBI Taxonomy" id="157652"/>
    <lineage>
        <taxon>Eukaryota</taxon>
        <taxon>Viridiplantae</taxon>
        <taxon>Streptophyta</taxon>
        <taxon>Embryophyta</taxon>
        <taxon>Tracheophyta</taxon>
        <taxon>Spermatophyta</taxon>
        <taxon>Magnoliopsida</taxon>
        <taxon>eudicotyledons</taxon>
        <taxon>Gunneridae</taxon>
        <taxon>Pentapetalae</taxon>
        <taxon>rosids</taxon>
        <taxon>fabids</taxon>
        <taxon>Fabales</taxon>
        <taxon>Fabaceae</taxon>
        <taxon>Papilionoideae</taxon>
        <taxon>50 kb inversion clade</taxon>
        <taxon>NPAAA clade</taxon>
        <taxon>indigoferoid/millettioid clade</taxon>
        <taxon>Phaseoleae</taxon>
        <taxon>Mucuna</taxon>
    </lineage>
</organism>
<evidence type="ECO:0000313" key="2">
    <source>
        <dbReference type="Proteomes" id="UP000257109"/>
    </source>
</evidence>
<protein>
    <submittedName>
        <fullName evidence="1">Uncharacterized protein</fullName>
    </submittedName>
</protein>
<dbReference type="EMBL" id="QJKJ01003142">
    <property type="protein sequence ID" value="RDX99766.1"/>
    <property type="molecule type" value="Genomic_DNA"/>
</dbReference>
<feature type="non-terminal residue" evidence="1">
    <location>
        <position position="1"/>
    </location>
</feature>
<reference evidence="1" key="1">
    <citation type="submission" date="2018-05" db="EMBL/GenBank/DDBJ databases">
        <title>Draft genome of Mucuna pruriens seed.</title>
        <authorList>
            <person name="Nnadi N.E."/>
            <person name="Vos R."/>
            <person name="Hasami M.H."/>
            <person name="Devisetty U.K."/>
            <person name="Aguiy J.C."/>
        </authorList>
    </citation>
    <scope>NUCLEOTIDE SEQUENCE [LARGE SCALE GENOMIC DNA]</scope>
    <source>
        <strain evidence="1">JCA_2017</strain>
    </source>
</reference>
<sequence>MKIIRALFLSMMSQWSFRPSSIITNANMRGISLDNGTTETIWKLSKLIYSDQPMGYLDTFRMDKAKIEESGASQVLGGQLFELIQYLIGLTFHKCPRSNGIHQTFGNEIPREEIQSINNERR</sequence>
<proteinExistence type="predicted"/>
<evidence type="ECO:0000313" key="1">
    <source>
        <dbReference type="EMBL" id="RDX99766.1"/>
    </source>
</evidence>
<dbReference type="AlphaFoldDB" id="A0A371HAJ4"/>
<comment type="caution">
    <text evidence="1">The sequence shown here is derived from an EMBL/GenBank/DDBJ whole genome shotgun (WGS) entry which is preliminary data.</text>
</comment>
<name>A0A371HAJ4_MUCPR</name>
<gene>
    <name evidence="1" type="ORF">CR513_17140</name>
</gene>
<keyword evidence="2" id="KW-1185">Reference proteome</keyword>
<accession>A0A371HAJ4</accession>